<name>X1U985_9ZZZZ</name>
<comment type="caution">
    <text evidence="1">The sequence shown here is derived from an EMBL/GenBank/DDBJ whole genome shotgun (WGS) entry which is preliminary data.</text>
</comment>
<proteinExistence type="predicted"/>
<reference evidence="1" key="1">
    <citation type="journal article" date="2014" name="Front. Microbiol.">
        <title>High frequency of phylogenetically diverse reductive dehalogenase-homologous genes in deep subseafloor sedimentary metagenomes.</title>
        <authorList>
            <person name="Kawai M."/>
            <person name="Futagami T."/>
            <person name="Toyoda A."/>
            <person name="Takaki Y."/>
            <person name="Nishi S."/>
            <person name="Hori S."/>
            <person name="Arai W."/>
            <person name="Tsubouchi T."/>
            <person name="Morono Y."/>
            <person name="Uchiyama I."/>
            <person name="Ito T."/>
            <person name="Fujiyama A."/>
            <person name="Inagaki F."/>
            <person name="Takami H."/>
        </authorList>
    </citation>
    <scope>NUCLEOTIDE SEQUENCE</scope>
    <source>
        <strain evidence="1">Expedition CK06-06</strain>
    </source>
</reference>
<gene>
    <name evidence="1" type="ORF">S12H4_51449</name>
</gene>
<dbReference type="PROSITE" id="PS51353">
    <property type="entry name" value="ARSC"/>
    <property type="match status" value="1"/>
</dbReference>
<dbReference type="AlphaFoldDB" id="X1U985"/>
<protein>
    <recommendedName>
        <fullName evidence="2">ArsC family transcriptional regulator</fullName>
    </recommendedName>
</protein>
<dbReference type="Pfam" id="PF03960">
    <property type="entry name" value="ArsC"/>
    <property type="match status" value="1"/>
</dbReference>
<dbReference type="PANTHER" id="PTHR30041:SF8">
    <property type="entry name" value="PROTEIN YFFB"/>
    <property type="match status" value="1"/>
</dbReference>
<sequence>MTPTIQIIGTKKCRDTRKADRFFRERGIQAYFVDLNERALSEGELENICRKLDPDALLDKDSQSYSKAGLAYMIYDPLQKVLKNPSLLKTPIVRFGKEVTIGLQPEIWKNWLDM</sequence>
<dbReference type="EMBL" id="BARW01032516">
    <property type="protein sequence ID" value="GAJ14024.1"/>
    <property type="molecule type" value="Genomic_DNA"/>
</dbReference>
<organism evidence="1">
    <name type="scientific">marine sediment metagenome</name>
    <dbReference type="NCBI Taxonomy" id="412755"/>
    <lineage>
        <taxon>unclassified sequences</taxon>
        <taxon>metagenomes</taxon>
        <taxon>ecological metagenomes</taxon>
    </lineage>
</organism>
<dbReference type="InterPro" id="IPR036249">
    <property type="entry name" value="Thioredoxin-like_sf"/>
</dbReference>
<dbReference type="SUPFAM" id="SSF52833">
    <property type="entry name" value="Thioredoxin-like"/>
    <property type="match status" value="1"/>
</dbReference>
<evidence type="ECO:0000313" key="1">
    <source>
        <dbReference type="EMBL" id="GAJ14024.1"/>
    </source>
</evidence>
<dbReference type="PANTHER" id="PTHR30041">
    <property type="entry name" value="ARSENATE REDUCTASE"/>
    <property type="match status" value="1"/>
</dbReference>
<evidence type="ECO:0008006" key="2">
    <source>
        <dbReference type="Google" id="ProtNLM"/>
    </source>
</evidence>
<accession>X1U985</accession>
<dbReference type="Gene3D" id="3.40.30.10">
    <property type="entry name" value="Glutaredoxin"/>
    <property type="match status" value="1"/>
</dbReference>
<dbReference type="InterPro" id="IPR006660">
    <property type="entry name" value="Arsenate_reductase-like"/>
</dbReference>